<dbReference type="SUPFAM" id="SSF48452">
    <property type="entry name" value="TPR-like"/>
    <property type="match status" value="1"/>
</dbReference>
<keyword evidence="4" id="KW-1185">Reference proteome</keyword>
<gene>
    <name evidence="3" type="ORF">HH682_05110</name>
</gene>
<protein>
    <submittedName>
        <fullName evidence="3">Tetratricopeptide repeat protein</fullName>
    </submittedName>
</protein>
<dbReference type="Gene3D" id="1.25.40.10">
    <property type="entry name" value="Tetratricopeptide repeat domain"/>
    <property type="match status" value="1"/>
</dbReference>
<evidence type="ECO:0000313" key="4">
    <source>
        <dbReference type="Proteomes" id="UP000790096"/>
    </source>
</evidence>
<sequence length="142" mass="16194">MDKWKVLVFTILLVGCHPHPGVEHSVALRLYLGEQYLQLNQLNHAARNFRKVTELQPKNGQGWWGLAQIAAQQGDTSTALSYYQRAFQMAPENTRLSNNYGAFLCTLGQYDEARRIVKRDEKTIGNENSGPENRSRYPCLPD</sequence>
<name>A0ABS5SUP6_9GAMM</name>
<dbReference type="PROSITE" id="PS51257">
    <property type="entry name" value="PROKAR_LIPOPROTEIN"/>
    <property type="match status" value="1"/>
</dbReference>
<dbReference type="PANTHER" id="PTHR12558">
    <property type="entry name" value="CELL DIVISION CYCLE 16,23,27"/>
    <property type="match status" value="1"/>
</dbReference>
<dbReference type="Pfam" id="PF13181">
    <property type="entry name" value="TPR_8"/>
    <property type="match status" value="1"/>
</dbReference>
<dbReference type="PANTHER" id="PTHR12558:SF13">
    <property type="entry name" value="CELL DIVISION CYCLE PROTEIN 27 HOMOLOG"/>
    <property type="match status" value="1"/>
</dbReference>
<comment type="caution">
    <text evidence="3">The sequence shown here is derived from an EMBL/GenBank/DDBJ whole genome shotgun (WGS) entry which is preliminary data.</text>
</comment>
<reference evidence="3 4" key="1">
    <citation type="submission" date="2020-04" db="EMBL/GenBank/DDBJ databases">
        <title>Genome sequencing of Rosenbergiella species.</title>
        <authorList>
            <person name="Alvarez-Perez S."/>
            <person name="Lievens B."/>
        </authorList>
    </citation>
    <scope>NUCLEOTIDE SEQUENCE [LARGE SCALE GENOMIC DNA]</scope>
    <source>
        <strain evidence="3 4">S61</strain>
    </source>
</reference>
<evidence type="ECO:0000256" key="2">
    <source>
        <dbReference type="SAM" id="MobiDB-lite"/>
    </source>
</evidence>
<evidence type="ECO:0000313" key="3">
    <source>
        <dbReference type="EMBL" id="MBT0723830.1"/>
    </source>
</evidence>
<organism evidence="3 4">
    <name type="scientific">Rosenbergiella gaditana</name>
    <dbReference type="NCBI Taxonomy" id="2726987"/>
    <lineage>
        <taxon>Bacteria</taxon>
        <taxon>Pseudomonadati</taxon>
        <taxon>Pseudomonadota</taxon>
        <taxon>Gammaproteobacteria</taxon>
        <taxon>Enterobacterales</taxon>
        <taxon>Erwiniaceae</taxon>
        <taxon>Rosenbergiella</taxon>
    </lineage>
</organism>
<dbReference type="Pfam" id="PF14559">
    <property type="entry name" value="TPR_19"/>
    <property type="match status" value="1"/>
</dbReference>
<dbReference type="Proteomes" id="UP000790096">
    <property type="component" value="Unassembled WGS sequence"/>
</dbReference>
<feature type="repeat" description="TPR" evidence="1">
    <location>
        <begin position="26"/>
        <end position="59"/>
    </location>
</feature>
<accession>A0ABS5SUP6</accession>
<dbReference type="SMART" id="SM00028">
    <property type="entry name" value="TPR"/>
    <property type="match status" value="2"/>
</dbReference>
<dbReference type="RefSeq" id="WP_214236534.1">
    <property type="nucleotide sequence ID" value="NZ_JABBFR010000005.1"/>
</dbReference>
<dbReference type="InterPro" id="IPR011990">
    <property type="entry name" value="TPR-like_helical_dom_sf"/>
</dbReference>
<evidence type="ECO:0000256" key="1">
    <source>
        <dbReference type="PROSITE-ProRule" id="PRU00339"/>
    </source>
</evidence>
<dbReference type="PROSITE" id="PS50005">
    <property type="entry name" value="TPR"/>
    <property type="match status" value="2"/>
</dbReference>
<feature type="repeat" description="TPR" evidence="1">
    <location>
        <begin position="60"/>
        <end position="93"/>
    </location>
</feature>
<keyword evidence="1" id="KW-0802">TPR repeat</keyword>
<dbReference type="EMBL" id="JABBFR010000005">
    <property type="protein sequence ID" value="MBT0723830.1"/>
    <property type="molecule type" value="Genomic_DNA"/>
</dbReference>
<feature type="region of interest" description="Disordered" evidence="2">
    <location>
        <begin position="121"/>
        <end position="142"/>
    </location>
</feature>
<dbReference type="InterPro" id="IPR019734">
    <property type="entry name" value="TPR_rpt"/>
</dbReference>
<proteinExistence type="predicted"/>